<dbReference type="PANTHER" id="PTHR32305">
    <property type="match status" value="1"/>
</dbReference>
<evidence type="ECO:0000313" key="2">
    <source>
        <dbReference type="EMBL" id="SPE76636.1"/>
    </source>
</evidence>
<dbReference type="NCBIfam" id="TIGR03696">
    <property type="entry name" value="Rhs_assc_core"/>
    <property type="match status" value="1"/>
</dbReference>
<proteinExistence type="predicted"/>
<dbReference type="AlphaFoldDB" id="A0A2N9P8H3"/>
<evidence type="ECO:0000313" key="3">
    <source>
        <dbReference type="Proteomes" id="UP000238180"/>
    </source>
</evidence>
<evidence type="ECO:0000256" key="1">
    <source>
        <dbReference type="SAM" id="MobiDB-lite"/>
    </source>
</evidence>
<dbReference type="InterPro" id="IPR050708">
    <property type="entry name" value="T6SS_VgrG/RHS"/>
</dbReference>
<dbReference type="Proteomes" id="UP000238180">
    <property type="component" value="Unassembled WGS sequence"/>
</dbReference>
<protein>
    <recommendedName>
        <fullName evidence="4">RHS repeat-associated core domain-containing protein</fullName>
    </recommendedName>
</protein>
<name>A0A2N9P8H3_9FLAO</name>
<evidence type="ECO:0008006" key="4">
    <source>
        <dbReference type="Google" id="ProtNLM"/>
    </source>
</evidence>
<dbReference type="RefSeq" id="WP_105195553.1">
    <property type="nucleotide sequence ID" value="NZ_OLKH01000066.1"/>
</dbReference>
<sequence length="379" mass="42551">MVEIERPAKETYRFVGDKNYELTNHLGNVLSVITDRKLSIGNPANNFTFMSDVLSYNDYYPFGSLIPNRHGSNTAYRYGFNGKEKDNEIKGDGNSYDFGARMLDPRVGRWFARDPKEDEFPNMSPYVGFNNNPVVYNDPTGESGEVTISKNTKTITVTSHMIFYGTEASSALAKSTARDVQKKWNAANGKVVIKGVTYKVKFVITGEYRPKLTPDEIAKNTDVKNNYIRVEEENNKGVSYMDDKNSSNTGYFLKRNIEKDDSSTEGHEMGHGYGVNPDTPDGHPKEHDLRGKGQPGIMYARGTLVDPEYQYNPNVSAGSKGGTVDPDKRKVLQSDIDELSLDKLNFDKNGKAKLGKLTNKYHNDENPSIFKRIVNSLKN</sequence>
<dbReference type="InterPro" id="IPR022385">
    <property type="entry name" value="Rhs_assc_core"/>
</dbReference>
<feature type="compositionally biased region" description="Basic and acidic residues" evidence="1">
    <location>
        <begin position="260"/>
        <end position="270"/>
    </location>
</feature>
<feature type="compositionally biased region" description="Basic and acidic residues" evidence="1">
    <location>
        <begin position="280"/>
        <end position="291"/>
    </location>
</feature>
<organism evidence="2 3">
    <name type="scientific">Flavobacterium columnare</name>
    <dbReference type="NCBI Taxonomy" id="996"/>
    <lineage>
        <taxon>Bacteria</taxon>
        <taxon>Pseudomonadati</taxon>
        <taxon>Bacteroidota</taxon>
        <taxon>Flavobacteriia</taxon>
        <taxon>Flavobacteriales</taxon>
        <taxon>Flavobacteriaceae</taxon>
        <taxon>Flavobacterium</taxon>
    </lineage>
</organism>
<dbReference type="Gene3D" id="2.180.10.10">
    <property type="entry name" value="RHS repeat-associated core"/>
    <property type="match status" value="1"/>
</dbReference>
<gene>
    <name evidence="2" type="ORF">FLACOL_00622</name>
</gene>
<feature type="region of interest" description="Disordered" evidence="1">
    <location>
        <begin position="260"/>
        <end position="297"/>
    </location>
</feature>
<reference evidence="2 3" key="1">
    <citation type="submission" date="2018-02" db="EMBL/GenBank/DDBJ databases">
        <authorList>
            <person name="Cohen D.B."/>
            <person name="Kent A.D."/>
        </authorList>
    </citation>
    <scope>NUCLEOTIDE SEQUENCE [LARGE SCALE GENOMIC DNA]</scope>
    <source>
        <strain evidence="2">CIP109753</strain>
    </source>
</reference>
<dbReference type="PANTHER" id="PTHR32305:SF15">
    <property type="entry name" value="PROTEIN RHSA-RELATED"/>
    <property type="match status" value="1"/>
</dbReference>
<dbReference type="EMBL" id="OLKH01000066">
    <property type="protein sequence ID" value="SPE76636.1"/>
    <property type="molecule type" value="Genomic_DNA"/>
</dbReference>
<accession>A0A2N9P8H3</accession>